<organism evidence="5 6">
    <name type="scientific">Bos mutus</name>
    <name type="common">wild yak</name>
    <dbReference type="NCBI Taxonomy" id="72004"/>
    <lineage>
        <taxon>Eukaryota</taxon>
        <taxon>Metazoa</taxon>
        <taxon>Chordata</taxon>
        <taxon>Craniata</taxon>
        <taxon>Vertebrata</taxon>
        <taxon>Euteleostomi</taxon>
        <taxon>Mammalia</taxon>
        <taxon>Eutheria</taxon>
        <taxon>Laurasiatheria</taxon>
        <taxon>Artiodactyla</taxon>
        <taxon>Ruminantia</taxon>
        <taxon>Pecora</taxon>
        <taxon>Bovidae</taxon>
        <taxon>Bovinae</taxon>
        <taxon>Bos</taxon>
    </lineage>
</organism>
<evidence type="ECO:0000256" key="1">
    <source>
        <dbReference type="ARBA" id="ARBA00023054"/>
    </source>
</evidence>
<dbReference type="InterPro" id="IPR050657">
    <property type="entry name" value="Ankyrin_repeat_domain"/>
</dbReference>
<evidence type="ECO:0000313" key="6">
    <source>
        <dbReference type="Proteomes" id="UP000322234"/>
    </source>
</evidence>
<proteinExistence type="predicted"/>
<dbReference type="PANTHER" id="PTHR24147">
    <property type="entry name" value="ANKYRIN REPEAT DOMAIN 36-RELATED"/>
    <property type="match status" value="1"/>
</dbReference>
<feature type="coiled-coil region" evidence="2">
    <location>
        <begin position="149"/>
        <end position="183"/>
    </location>
</feature>
<dbReference type="Proteomes" id="UP000322234">
    <property type="component" value="Unassembled WGS sequence"/>
</dbReference>
<gene>
    <name evidence="5" type="ORF">E5288_WYG019271</name>
</gene>
<dbReference type="AlphaFoldDB" id="A0A6B0S9L8"/>
<dbReference type="Pfam" id="PF14915">
    <property type="entry name" value="CCDC144C"/>
    <property type="match status" value="1"/>
</dbReference>
<evidence type="ECO:0000256" key="2">
    <source>
        <dbReference type="SAM" id="Coils"/>
    </source>
</evidence>
<keyword evidence="6" id="KW-1185">Reference proteome</keyword>
<keyword evidence="1 2" id="KW-0175">Coiled coil</keyword>
<comment type="caution">
    <text evidence="5">The sequence shown here is derived from an EMBL/GenBank/DDBJ whole genome shotgun (WGS) entry which is preliminary data.</text>
</comment>
<protein>
    <recommendedName>
        <fullName evidence="4">CCDC144C-like coiled-coil domain-containing protein</fullName>
    </recommendedName>
</protein>
<name>A0A6B0S9L8_9CETA</name>
<evidence type="ECO:0000256" key="3">
    <source>
        <dbReference type="SAM" id="MobiDB-lite"/>
    </source>
</evidence>
<reference evidence="5" key="1">
    <citation type="submission" date="2019-10" db="EMBL/GenBank/DDBJ databases">
        <title>The sequence and de novo assembly of the wild yak genome.</title>
        <authorList>
            <person name="Liu Y."/>
        </authorList>
    </citation>
    <scope>NUCLEOTIDE SEQUENCE [LARGE SCALE GENOMIC DNA]</scope>
    <source>
        <strain evidence="5">WY2019</strain>
    </source>
</reference>
<feature type="coiled-coil region" evidence="2">
    <location>
        <begin position="25"/>
        <end position="56"/>
    </location>
</feature>
<feature type="region of interest" description="Disordered" evidence="3">
    <location>
        <begin position="90"/>
        <end position="126"/>
    </location>
</feature>
<sequence length="203" mass="23564">MSEVSDSGRKAKDLLCKNHLLQDETASLRLEIDTVKNQKQEKEKKYFEDIKNLQKAMKSKEEILTETIFQYTGLLNVLIAENTMLKSELENNKQSKQAPEAEVESYRSRLAAATHDHDQGQTSQRDLELAFQKANDERLCLQDQMKFDVTKLRSNSETASQQLSKVESQFNKLKIKLHQMRDDLREKTSMLECVQRDPLLDIK</sequence>
<feature type="domain" description="CCDC144C-like coiled-coil" evidence="4">
    <location>
        <begin position="1"/>
        <end position="197"/>
    </location>
</feature>
<accession>A0A6B0S9L8</accession>
<dbReference type="PANTHER" id="PTHR24147:SF60">
    <property type="entry name" value="ANKYRIN REPEAT DOMAIN-CONTAINING PROTEIN 26-RELATED"/>
    <property type="match status" value="1"/>
</dbReference>
<evidence type="ECO:0000313" key="5">
    <source>
        <dbReference type="EMBL" id="MXQ96646.1"/>
    </source>
</evidence>
<dbReference type="InterPro" id="IPR039497">
    <property type="entry name" value="CC144C-like_CC_dom"/>
</dbReference>
<evidence type="ECO:0000259" key="4">
    <source>
        <dbReference type="Pfam" id="PF14915"/>
    </source>
</evidence>
<dbReference type="EMBL" id="VBQZ03000168">
    <property type="protein sequence ID" value="MXQ96646.1"/>
    <property type="molecule type" value="Genomic_DNA"/>
</dbReference>